<dbReference type="STRING" id="1610491.AAV94_04290"/>
<organism evidence="14 15">
    <name type="scientific">Lampropedia cohaerens</name>
    <dbReference type="NCBI Taxonomy" id="1610491"/>
    <lineage>
        <taxon>Bacteria</taxon>
        <taxon>Pseudomonadati</taxon>
        <taxon>Pseudomonadota</taxon>
        <taxon>Betaproteobacteria</taxon>
        <taxon>Burkholderiales</taxon>
        <taxon>Comamonadaceae</taxon>
        <taxon>Lampropedia</taxon>
    </lineage>
</organism>
<evidence type="ECO:0000256" key="3">
    <source>
        <dbReference type="ARBA" id="ARBA00015419"/>
    </source>
</evidence>
<evidence type="ECO:0000256" key="1">
    <source>
        <dbReference type="ARBA" id="ARBA00004442"/>
    </source>
</evidence>
<dbReference type="Pfam" id="PF07244">
    <property type="entry name" value="POTRA"/>
    <property type="match status" value="1"/>
</dbReference>
<gene>
    <name evidence="14" type="ORF">AAV94_04290</name>
</gene>
<keyword evidence="8" id="KW-0998">Cell outer membrane</keyword>
<evidence type="ECO:0000256" key="2">
    <source>
        <dbReference type="ARBA" id="ARBA00010248"/>
    </source>
</evidence>
<evidence type="ECO:0000259" key="12">
    <source>
        <dbReference type="Pfam" id="PF07244"/>
    </source>
</evidence>
<dbReference type="Proteomes" id="UP000050580">
    <property type="component" value="Unassembled WGS sequence"/>
</dbReference>
<dbReference type="InterPro" id="IPR035243">
    <property type="entry name" value="TamA_POTRA_Dom_1"/>
</dbReference>
<dbReference type="Pfam" id="PF17243">
    <property type="entry name" value="POTRA_TamA_1"/>
    <property type="match status" value="1"/>
</dbReference>
<dbReference type="PANTHER" id="PTHR12815:SF47">
    <property type="entry name" value="TRANSLOCATION AND ASSEMBLY MODULE SUBUNIT TAMA"/>
    <property type="match status" value="1"/>
</dbReference>
<dbReference type="InterPro" id="IPR000184">
    <property type="entry name" value="Bac_surfAg_D15"/>
</dbReference>
<comment type="similarity">
    <text evidence="2">Belongs to the TamA family.</text>
</comment>
<keyword evidence="5" id="KW-0812">Transmembrane</keyword>
<evidence type="ECO:0000256" key="9">
    <source>
        <dbReference type="ARBA" id="ARBA00033063"/>
    </source>
</evidence>
<evidence type="ECO:0000256" key="4">
    <source>
        <dbReference type="ARBA" id="ARBA00022452"/>
    </source>
</evidence>
<dbReference type="EMBL" id="LBNQ01000018">
    <property type="protein sequence ID" value="KKW68628.1"/>
    <property type="molecule type" value="Genomic_DNA"/>
</dbReference>
<evidence type="ECO:0000256" key="8">
    <source>
        <dbReference type="ARBA" id="ARBA00023237"/>
    </source>
</evidence>
<proteinExistence type="inferred from homology"/>
<dbReference type="AlphaFoldDB" id="A0A0U1Q1J0"/>
<dbReference type="Gene3D" id="2.40.160.50">
    <property type="entry name" value="membrane protein fhac: a member of the omp85/tpsb transporter family"/>
    <property type="match status" value="1"/>
</dbReference>
<sequence length="610" mass="66787">MALACVTLGLQGCAGLGGADAADSAQEDPSGIVVTQADPSFDIDVRSDDGGIASHLERHLTLQRYTRFPDLRETEFNRLLAEADENARDLLAALGYFNPTLSLRVEQAQAGVQPPRTIVIEVEPGPQTTVAERTVAFAEPMNSDARAAGQRERIVSGWSLTTGSGFTQSDWDSAKSRGLRELQKLRYPTAQIAQSQASVRAEDNTASLYVLYDAGPLYRFGDLQLEGVQRYDPQGVRNIARIPEGQEYSEEALLDAQQRLAASGYFDSAFLMLDTQSDPDHATVIARVREAKYQKVVFGVGLTTDAGPRLSIDHTHNKLWPLGWRAVSRLALDQHTQEASTLWTAMPNREGWSWFTGGELGRSEIGDFKANSVSVVGGRSKQVGHIDRRYYLQYDFSKVEGGDAPGSSSSIMANYAWTGRYFNNRNNPTEGFGIGAEGGIGFTLTPQREPFLRTHLRGLYLLPVGAANEVGRRSRIALRSDVGAIWADDGTEVPATLLFLTGGDTTVRGYGYESIGSRSESGRLYGGRYLGVGSVEWQRPMTMFGNQTDWEYALFVDTGFVSNDIDAVSLYTGVGTGIRWNSPVGPMQADVAYGIDKEQLRLHLRLGFTF</sequence>
<evidence type="ECO:0000313" key="14">
    <source>
        <dbReference type="EMBL" id="KKW68628.1"/>
    </source>
</evidence>
<dbReference type="PATRIC" id="fig|1610491.3.peg.915"/>
<dbReference type="InterPro" id="IPR039910">
    <property type="entry name" value="D15-like"/>
</dbReference>
<evidence type="ECO:0000256" key="5">
    <source>
        <dbReference type="ARBA" id="ARBA00022692"/>
    </source>
</evidence>
<comment type="subcellular location">
    <subcellularLocation>
        <location evidence="1">Cell outer membrane</location>
    </subcellularLocation>
</comment>
<comment type="subunit">
    <text evidence="10">Interacts with TamB to form the translocation and assembly module (TAM).</text>
</comment>
<reference evidence="14 15" key="1">
    <citation type="submission" date="2015-05" db="EMBL/GenBank/DDBJ databases">
        <title>Draft genome sequence of Lampropedia sp. CT6, isolated from the microbial mat of a hot water spring, located at Manikaran, India.</title>
        <authorList>
            <person name="Tripathi C."/>
            <person name="Rani P."/>
            <person name="Mahato N.K."/>
            <person name="Lal R."/>
        </authorList>
    </citation>
    <scope>NUCLEOTIDE SEQUENCE [LARGE SCALE GENOMIC DNA]</scope>
    <source>
        <strain evidence="14 15">CT6</strain>
    </source>
</reference>
<feature type="domain" description="Bacterial surface antigen (D15)" evidence="11">
    <location>
        <begin position="387"/>
        <end position="610"/>
    </location>
</feature>
<dbReference type="InterPro" id="IPR010827">
    <property type="entry name" value="BamA/TamA_POTRA"/>
</dbReference>
<evidence type="ECO:0000313" key="15">
    <source>
        <dbReference type="Proteomes" id="UP000050580"/>
    </source>
</evidence>
<dbReference type="Gene3D" id="3.10.20.310">
    <property type="entry name" value="membrane protein fhac"/>
    <property type="match status" value="2"/>
</dbReference>
<name>A0A0U1Q1J0_9BURK</name>
<accession>A0A0U1Q1J0</accession>
<keyword evidence="4" id="KW-1134">Transmembrane beta strand</keyword>
<comment type="caution">
    <text evidence="14">The sequence shown here is derived from an EMBL/GenBank/DDBJ whole genome shotgun (WGS) entry which is preliminary data.</text>
</comment>
<keyword evidence="15" id="KW-1185">Reference proteome</keyword>
<dbReference type="GO" id="GO:0009279">
    <property type="term" value="C:cell outer membrane"/>
    <property type="evidence" value="ECO:0007669"/>
    <property type="project" value="UniProtKB-SubCell"/>
</dbReference>
<dbReference type="Pfam" id="PF01103">
    <property type="entry name" value="Omp85"/>
    <property type="match status" value="1"/>
</dbReference>
<protein>
    <recommendedName>
        <fullName evidence="3">Translocation and assembly module subunit TamA</fullName>
    </recommendedName>
    <alternativeName>
        <fullName evidence="9">Autotransporter assembly factor TamA</fullName>
    </alternativeName>
</protein>
<keyword evidence="7" id="KW-0472">Membrane</keyword>
<evidence type="ECO:0000256" key="7">
    <source>
        <dbReference type="ARBA" id="ARBA00023136"/>
    </source>
</evidence>
<keyword evidence="6" id="KW-0732">Signal</keyword>
<feature type="domain" description="TamA POTRA" evidence="13">
    <location>
        <begin position="45"/>
        <end position="124"/>
    </location>
</feature>
<evidence type="ECO:0000259" key="11">
    <source>
        <dbReference type="Pfam" id="PF01103"/>
    </source>
</evidence>
<evidence type="ECO:0000256" key="6">
    <source>
        <dbReference type="ARBA" id="ARBA00022729"/>
    </source>
</evidence>
<evidence type="ECO:0000259" key="13">
    <source>
        <dbReference type="Pfam" id="PF17243"/>
    </source>
</evidence>
<evidence type="ECO:0000256" key="10">
    <source>
        <dbReference type="ARBA" id="ARBA00093548"/>
    </source>
</evidence>
<feature type="domain" description="POTRA" evidence="12">
    <location>
        <begin position="218"/>
        <end position="270"/>
    </location>
</feature>
<dbReference type="PANTHER" id="PTHR12815">
    <property type="entry name" value="SORTING AND ASSEMBLY MACHINERY SAMM50 PROTEIN FAMILY MEMBER"/>
    <property type="match status" value="1"/>
</dbReference>